<dbReference type="GO" id="GO:0008270">
    <property type="term" value="F:zinc ion binding"/>
    <property type="evidence" value="ECO:0007669"/>
    <property type="project" value="UniProtKB-KW"/>
</dbReference>
<evidence type="ECO:0000313" key="8">
    <source>
        <dbReference type="EMBL" id="RKP02791.1"/>
    </source>
</evidence>
<feature type="region of interest" description="Disordered" evidence="6">
    <location>
        <begin position="1"/>
        <end position="45"/>
    </location>
</feature>
<evidence type="ECO:0000313" key="9">
    <source>
        <dbReference type="Proteomes" id="UP000274922"/>
    </source>
</evidence>
<dbReference type="EMBL" id="ML014135">
    <property type="protein sequence ID" value="RKP02791.1"/>
    <property type="molecule type" value="Genomic_DNA"/>
</dbReference>
<reference evidence="9" key="1">
    <citation type="journal article" date="2018" name="Nat. Microbiol.">
        <title>Leveraging single-cell genomics to expand the fungal tree of life.</title>
        <authorList>
            <person name="Ahrendt S.R."/>
            <person name="Quandt C.A."/>
            <person name="Ciobanu D."/>
            <person name="Clum A."/>
            <person name="Salamov A."/>
            <person name="Andreopoulos B."/>
            <person name="Cheng J.F."/>
            <person name="Woyke T."/>
            <person name="Pelin A."/>
            <person name="Henrissat B."/>
            <person name="Reynolds N.K."/>
            <person name="Benny G.L."/>
            <person name="Smith M.E."/>
            <person name="James T.Y."/>
            <person name="Grigoriev I.V."/>
        </authorList>
    </citation>
    <scope>NUCLEOTIDE SEQUENCE [LARGE SCALE GENOMIC DNA]</scope>
    <source>
        <strain evidence="9">ATCC 52028</strain>
    </source>
</reference>
<dbReference type="STRING" id="1555241.A0A4P9XCC5"/>
<dbReference type="SMART" id="SM00355">
    <property type="entry name" value="ZnF_C2H2"/>
    <property type="match status" value="1"/>
</dbReference>
<dbReference type="InterPro" id="IPR013087">
    <property type="entry name" value="Znf_C2H2_type"/>
</dbReference>
<feature type="non-terminal residue" evidence="8">
    <location>
        <position position="91"/>
    </location>
</feature>
<evidence type="ECO:0000256" key="3">
    <source>
        <dbReference type="ARBA" id="ARBA00022771"/>
    </source>
</evidence>
<gene>
    <name evidence="8" type="ORF">CXG81DRAFT_10354</name>
</gene>
<dbReference type="GO" id="GO:0000981">
    <property type="term" value="F:DNA-binding transcription factor activity, RNA polymerase II-specific"/>
    <property type="evidence" value="ECO:0007669"/>
    <property type="project" value="TreeGrafter"/>
</dbReference>
<sequence>MGGGHPSFSGHAPPGSGIHHQPSEIHSDSSSTAPTSRPRPFACPVPGCDARFTRRANLRSHASCHSGSRAFACDWGHCRSRFRRPQELKRH</sequence>
<evidence type="ECO:0000259" key="7">
    <source>
        <dbReference type="PROSITE" id="PS50157"/>
    </source>
</evidence>
<proteinExistence type="predicted"/>
<protein>
    <recommendedName>
        <fullName evidence="7">C2H2-type domain-containing protein</fullName>
    </recommendedName>
</protein>
<feature type="domain" description="C2H2-type" evidence="7">
    <location>
        <begin position="41"/>
        <end position="70"/>
    </location>
</feature>
<dbReference type="PROSITE" id="PS50157">
    <property type="entry name" value="ZINC_FINGER_C2H2_2"/>
    <property type="match status" value="2"/>
</dbReference>
<dbReference type="GO" id="GO:0000978">
    <property type="term" value="F:RNA polymerase II cis-regulatory region sequence-specific DNA binding"/>
    <property type="evidence" value="ECO:0007669"/>
    <property type="project" value="TreeGrafter"/>
</dbReference>
<evidence type="ECO:0000256" key="4">
    <source>
        <dbReference type="ARBA" id="ARBA00022833"/>
    </source>
</evidence>
<evidence type="ECO:0000256" key="1">
    <source>
        <dbReference type="ARBA" id="ARBA00022723"/>
    </source>
</evidence>
<keyword evidence="9" id="KW-1185">Reference proteome</keyword>
<keyword evidence="1" id="KW-0479">Metal-binding</keyword>
<accession>A0A4P9XCC5</accession>
<evidence type="ECO:0000256" key="6">
    <source>
        <dbReference type="SAM" id="MobiDB-lite"/>
    </source>
</evidence>
<dbReference type="SUPFAM" id="SSF57667">
    <property type="entry name" value="beta-beta-alpha zinc fingers"/>
    <property type="match status" value="1"/>
</dbReference>
<dbReference type="PROSITE" id="PS00028">
    <property type="entry name" value="ZINC_FINGER_C2H2_1"/>
    <property type="match status" value="1"/>
</dbReference>
<dbReference type="Gene3D" id="3.30.160.60">
    <property type="entry name" value="Classic Zinc Finger"/>
    <property type="match status" value="1"/>
</dbReference>
<dbReference type="PANTHER" id="PTHR23235">
    <property type="entry name" value="KRUEPPEL-LIKE TRANSCRIPTION FACTOR"/>
    <property type="match status" value="1"/>
</dbReference>
<dbReference type="Pfam" id="PF00096">
    <property type="entry name" value="zf-C2H2"/>
    <property type="match status" value="1"/>
</dbReference>
<keyword evidence="3 5" id="KW-0863">Zinc-finger</keyword>
<dbReference type="Proteomes" id="UP000274922">
    <property type="component" value="Unassembled WGS sequence"/>
</dbReference>
<keyword evidence="2" id="KW-0677">Repeat</keyword>
<feature type="compositionally biased region" description="Low complexity" evidence="6">
    <location>
        <begin position="28"/>
        <end position="40"/>
    </location>
</feature>
<evidence type="ECO:0000256" key="2">
    <source>
        <dbReference type="ARBA" id="ARBA00022737"/>
    </source>
</evidence>
<evidence type="ECO:0000256" key="5">
    <source>
        <dbReference type="PROSITE-ProRule" id="PRU00042"/>
    </source>
</evidence>
<dbReference type="InterPro" id="IPR036236">
    <property type="entry name" value="Znf_C2H2_sf"/>
</dbReference>
<dbReference type="OrthoDB" id="2162596at2759"/>
<keyword evidence="4" id="KW-0862">Zinc</keyword>
<feature type="domain" description="C2H2-type" evidence="7">
    <location>
        <begin position="71"/>
        <end position="91"/>
    </location>
</feature>
<organism evidence="8 9">
    <name type="scientific">Caulochytrium protostelioides</name>
    <dbReference type="NCBI Taxonomy" id="1555241"/>
    <lineage>
        <taxon>Eukaryota</taxon>
        <taxon>Fungi</taxon>
        <taxon>Fungi incertae sedis</taxon>
        <taxon>Chytridiomycota</taxon>
        <taxon>Chytridiomycota incertae sedis</taxon>
        <taxon>Chytridiomycetes</taxon>
        <taxon>Caulochytriales</taxon>
        <taxon>Caulochytriaceae</taxon>
        <taxon>Caulochytrium</taxon>
    </lineage>
</organism>
<dbReference type="PANTHER" id="PTHR23235:SF120">
    <property type="entry name" value="KRUPPEL-LIKE FACTOR 15"/>
    <property type="match status" value="1"/>
</dbReference>
<dbReference type="AlphaFoldDB" id="A0A4P9XCC5"/>
<dbReference type="FunFam" id="3.30.160.60:FF:000125">
    <property type="entry name" value="Putative zinc finger protein 143"/>
    <property type="match status" value="1"/>
</dbReference>
<name>A0A4P9XCC5_9FUNG</name>